<name>A0A803QE16_CANSA</name>
<reference evidence="2" key="1">
    <citation type="submission" date="2018-11" db="EMBL/GenBank/DDBJ databases">
        <authorList>
            <person name="Grassa J C."/>
        </authorList>
    </citation>
    <scope>NUCLEOTIDE SEQUENCE [LARGE SCALE GENOMIC DNA]</scope>
</reference>
<evidence type="ECO:0000313" key="3">
    <source>
        <dbReference type="Proteomes" id="UP000596661"/>
    </source>
</evidence>
<dbReference type="EnsemblPlants" id="evm.model.09.1310">
    <property type="protein sequence ID" value="cds.evm.model.09.1310"/>
    <property type="gene ID" value="evm.TU.09.1310"/>
</dbReference>
<sequence length="125" mass="14229">MIPQSPAFHFVGLRGTPRHLTKFIENLFQNQNRGSRTLTKQNQVISKTEIYDFQPLTHRMKPKRRAVRKPSSRIPAIDSKEDDQKEDQREEVADSFQVCSEEEGPVGAGDVGSKLEKSSAGYQRN</sequence>
<dbReference type="EMBL" id="UZAU01000766">
    <property type="status" value="NOT_ANNOTATED_CDS"/>
    <property type="molecule type" value="Genomic_DNA"/>
</dbReference>
<dbReference type="Proteomes" id="UP000596661">
    <property type="component" value="Chromosome 9"/>
</dbReference>
<dbReference type="Gramene" id="evm.model.09.1310">
    <property type="protein sequence ID" value="cds.evm.model.09.1310"/>
    <property type="gene ID" value="evm.TU.09.1310"/>
</dbReference>
<protein>
    <submittedName>
        <fullName evidence="2">Uncharacterized protein</fullName>
    </submittedName>
</protein>
<organism evidence="2 3">
    <name type="scientific">Cannabis sativa</name>
    <name type="common">Hemp</name>
    <name type="synonym">Marijuana</name>
    <dbReference type="NCBI Taxonomy" id="3483"/>
    <lineage>
        <taxon>Eukaryota</taxon>
        <taxon>Viridiplantae</taxon>
        <taxon>Streptophyta</taxon>
        <taxon>Embryophyta</taxon>
        <taxon>Tracheophyta</taxon>
        <taxon>Spermatophyta</taxon>
        <taxon>Magnoliopsida</taxon>
        <taxon>eudicotyledons</taxon>
        <taxon>Gunneridae</taxon>
        <taxon>Pentapetalae</taxon>
        <taxon>rosids</taxon>
        <taxon>fabids</taxon>
        <taxon>Rosales</taxon>
        <taxon>Cannabaceae</taxon>
        <taxon>Cannabis</taxon>
    </lineage>
</organism>
<reference evidence="2" key="2">
    <citation type="submission" date="2021-03" db="UniProtKB">
        <authorList>
            <consortium name="EnsemblPlants"/>
        </authorList>
    </citation>
    <scope>IDENTIFICATION</scope>
</reference>
<feature type="compositionally biased region" description="Basic residues" evidence="1">
    <location>
        <begin position="58"/>
        <end position="71"/>
    </location>
</feature>
<keyword evidence="3" id="KW-1185">Reference proteome</keyword>
<dbReference type="AlphaFoldDB" id="A0A803QE16"/>
<accession>A0A803QE16</accession>
<evidence type="ECO:0000256" key="1">
    <source>
        <dbReference type="SAM" id="MobiDB-lite"/>
    </source>
</evidence>
<feature type="region of interest" description="Disordered" evidence="1">
    <location>
        <begin position="57"/>
        <end position="125"/>
    </location>
</feature>
<evidence type="ECO:0000313" key="2">
    <source>
        <dbReference type="EnsemblPlants" id="cds.evm.model.09.1310"/>
    </source>
</evidence>
<feature type="compositionally biased region" description="Basic and acidic residues" evidence="1">
    <location>
        <begin position="78"/>
        <end position="92"/>
    </location>
</feature>
<proteinExistence type="predicted"/>